<gene>
    <name evidence="4" type="ORF">J7W16_04545</name>
</gene>
<dbReference type="AlphaFoldDB" id="A0A940WXX9"/>
<organism evidence="4 5">
    <name type="scientific">Halalkalibacter suaedae</name>
    <dbReference type="NCBI Taxonomy" id="2822140"/>
    <lineage>
        <taxon>Bacteria</taxon>
        <taxon>Bacillati</taxon>
        <taxon>Bacillota</taxon>
        <taxon>Bacilli</taxon>
        <taxon>Bacillales</taxon>
        <taxon>Bacillaceae</taxon>
        <taxon>Halalkalibacter</taxon>
    </lineage>
</organism>
<evidence type="ECO:0000256" key="2">
    <source>
        <dbReference type="PROSITE-ProRule" id="PRU00703"/>
    </source>
</evidence>
<dbReference type="EMBL" id="JAGKSQ010000002">
    <property type="protein sequence ID" value="MBP3950391.1"/>
    <property type="molecule type" value="Genomic_DNA"/>
</dbReference>
<dbReference type="RefSeq" id="WP_210596040.1">
    <property type="nucleotide sequence ID" value="NZ_JAGKSQ010000002.1"/>
</dbReference>
<feature type="domain" description="CBS" evidence="3">
    <location>
        <begin position="79"/>
        <end position="138"/>
    </location>
</feature>
<sequence length="148" mass="16022">MKGVFHLTNNLTELMATDVITVTPDQSIQEAAILMKQHDIGSIPVIENKKLVGIITDRDITLRSTAEGKDTHIPIAQCMSTNLTVANPKTDINEAAAIMAEHQIRRLPIVDNGELVGIVAIGDLAIHTDLIDEAGVALSEISEHHHHS</sequence>
<dbReference type="CDD" id="cd04622">
    <property type="entry name" value="CBS_pair_HRP1_like"/>
    <property type="match status" value="1"/>
</dbReference>
<evidence type="ECO:0000256" key="1">
    <source>
        <dbReference type="ARBA" id="ARBA00023122"/>
    </source>
</evidence>
<proteinExistence type="predicted"/>
<dbReference type="Pfam" id="PF00571">
    <property type="entry name" value="CBS"/>
    <property type="match status" value="2"/>
</dbReference>
<dbReference type="InterPro" id="IPR051257">
    <property type="entry name" value="Diverse_CBS-Domain"/>
</dbReference>
<keyword evidence="5" id="KW-1185">Reference proteome</keyword>
<feature type="domain" description="CBS" evidence="3">
    <location>
        <begin position="15"/>
        <end position="71"/>
    </location>
</feature>
<dbReference type="InterPro" id="IPR000644">
    <property type="entry name" value="CBS_dom"/>
</dbReference>
<evidence type="ECO:0000259" key="3">
    <source>
        <dbReference type="PROSITE" id="PS51371"/>
    </source>
</evidence>
<comment type="caution">
    <text evidence="4">The sequence shown here is derived from an EMBL/GenBank/DDBJ whole genome shotgun (WGS) entry which is preliminary data.</text>
</comment>
<keyword evidence="1 2" id="KW-0129">CBS domain</keyword>
<dbReference type="Gene3D" id="3.10.580.10">
    <property type="entry name" value="CBS-domain"/>
    <property type="match status" value="1"/>
</dbReference>
<evidence type="ECO:0000313" key="5">
    <source>
        <dbReference type="Proteomes" id="UP000678228"/>
    </source>
</evidence>
<dbReference type="SUPFAM" id="SSF54631">
    <property type="entry name" value="CBS-domain pair"/>
    <property type="match status" value="1"/>
</dbReference>
<name>A0A940WXX9_9BACI</name>
<dbReference type="InterPro" id="IPR046342">
    <property type="entry name" value="CBS_dom_sf"/>
</dbReference>
<evidence type="ECO:0000313" key="4">
    <source>
        <dbReference type="EMBL" id="MBP3950391.1"/>
    </source>
</evidence>
<reference evidence="4" key="1">
    <citation type="submission" date="2021-03" db="EMBL/GenBank/DDBJ databases">
        <title>Bacillus suaedae sp. nov., isolated from Suaeda aralocaspica.</title>
        <authorList>
            <person name="Lei R.F.R."/>
        </authorList>
    </citation>
    <scope>NUCLEOTIDE SEQUENCE</scope>
    <source>
        <strain evidence="4">YZJH907-2</strain>
    </source>
</reference>
<dbReference type="Proteomes" id="UP000678228">
    <property type="component" value="Unassembled WGS sequence"/>
</dbReference>
<protein>
    <submittedName>
        <fullName evidence="4">CBS domain-containing protein</fullName>
    </submittedName>
</protein>
<dbReference type="PROSITE" id="PS51371">
    <property type="entry name" value="CBS"/>
    <property type="match status" value="2"/>
</dbReference>
<dbReference type="PANTHER" id="PTHR43080">
    <property type="entry name" value="CBS DOMAIN-CONTAINING PROTEIN CBSX3, MITOCHONDRIAL"/>
    <property type="match status" value="1"/>
</dbReference>
<dbReference type="SMART" id="SM00116">
    <property type="entry name" value="CBS"/>
    <property type="match status" value="2"/>
</dbReference>
<dbReference type="PANTHER" id="PTHR43080:SF2">
    <property type="entry name" value="CBS DOMAIN-CONTAINING PROTEIN"/>
    <property type="match status" value="1"/>
</dbReference>
<accession>A0A940WXX9</accession>